<proteinExistence type="predicted"/>
<reference evidence="2" key="1">
    <citation type="submission" date="2022-12" db="EMBL/GenBank/DDBJ databases">
        <title>New Phytohabitans aurantiacus sp. RD004123 nov., an actinomycete isolated from soil.</title>
        <authorList>
            <person name="Triningsih D.W."/>
            <person name="Harunari E."/>
            <person name="Igarashi Y."/>
        </authorList>
    </citation>
    <scope>NUCLEOTIDE SEQUENCE</scope>
    <source>
        <strain evidence="2">RD004123</strain>
    </source>
</reference>
<feature type="region of interest" description="Disordered" evidence="1">
    <location>
        <begin position="1"/>
        <end position="71"/>
    </location>
</feature>
<feature type="compositionally biased region" description="Basic residues" evidence="1">
    <location>
        <begin position="1"/>
        <end position="14"/>
    </location>
</feature>
<accession>A0ABQ5R816</accession>
<name>A0ABQ5R816_9ACTN</name>
<sequence length="71" mass="8060">MTKHQQLRRLRRITTRQQDQPTQDLNQRQVHQPEHHPGIIHPDGKPQLTYGATSSGTVQAYPATAPPRCAN</sequence>
<evidence type="ECO:0000313" key="3">
    <source>
        <dbReference type="Proteomes" id="UP001144280"/>
    </source>
</evidence>
<comment type="caution">
    <text evidence="2">The sequence shown here is derived from an EMBL/GenBank/DDBJ whole genome shotgun (WGS) entry which is preliminary data.</text>
</comment>
<keyword evidence="3" id="KW-1185">Reference proteome</keyword>
<protein>
    <submittedName>
        <fullName evidence="2">Uncharacterized protein</fullName>
    </submittedName>
</protein>
<organism evidence="2 3">
    <name type="scientific">Phytohabitans aurantiacus</name>
    <dbReference type="NCBI Taxonomy" id="3016789"/>
    <lineage>
        <taxon>Bacteria</taxon>
        <taxon>Bacillati</taxon>
        <taxon>Actinomycetota</taxon>
        <taxon>Actinomycetes</taxon>
        <taxon>Micromonosporales</taxon>
        <taxon>Micromonosporaceae</taxon>
    </lineage>
</organism>
<evidence type="ECO:0000313" key="2">
    <source>
        <dbReference type="EMBL" id="GLI02912.1"/>
    </source>
</evidence>
<gene>
    <name evidence="2" type="ORF">Pa4123_81900</name>
</gene>
<evidence type="ECO:0000256" key="1">
    <source>
        <dbReference type="SAM" id="MobiDB-lite"/>
    </source>
</evidence>
<feature type="compositionally biased region" description="Polar residues" evidence="1">
    <location>
        <begin position="21"/>
        <end position="30"/>
    </location>
</feature>
<dbReference type="EMBL" id="BSDI01000072">
    <property type="protein sequence ID" value="GLI02912.1"/>
    <property type="molecule type" value="Genomic_DNA"/>
</dbReference>
<dbReference type="Proteomes" id="UP001144280">
    <property type="component" value="Unassembled WGS sequence"/>
</dbReference>